<dbReference type="RefSeq" id="XP_053585297.1">
    <property type="nucleotide sequence ID" value="XM_053730525.1"/>
</dbReference>
<dbReference type="EMBL" id="WUAV01000004">
    <property type="protein sequence ID" value="KAF1758436.1"/>
    <property type="molecule type" value="Genomic_DNA"/>
</dbReference>
<dbReference type="GeneID" id="78775923"/>
<proteinExistence type="predicted"/>
<accession>A0A6A5GV01</accession>
<evidence type="ECO:0000313" key="1">
    <source>
        <dbReference type="EMBL" id="KAF1758436.1"/>
    </source>
</evidence>
<organism evidence="1 2">
    <name type="scientific">Caenorhabditis remanei</name>
    <name type="common">Caenorhabditis vulgaris</name>
    <dbReference type="NCBI Taxonomy" id="31234"/>
    <lineage>
        <taxon>Eukaryota</taxon>
        <taxon>Metazoa</taxon>
        <taxon>Ecdysozoa</taxon>
        <taxon>Nematoda</taxon>
        <taxon>Chromadorea</taxon>
        <taxon>Rhabditida</taxon>
        <taxon>Rhabditina</taxon>
        <taxon>Rhabditomorpha</taxon>
        <taxon>Rhabditoidea</taxon>
        <taxon>Rhabditidae</taxon>
        <taxon>Peloderinae</taxon>
        <taxon>Caenorhabditis</taxon>
    </lineage>
</organism>
<comment type="caution">
    <text evidence="1">The sequence shown here is derived from an EMBL/GenBank/DDBJ whole genome shotgun (WGS) entry which is preliminary data.</text>
</comment>
<dbReference type="KEGG" id="crq:GCK72_014894"/>
<dbReference type="CTD" id="78775923"/>
<evidence type="ECO:0000313" key="2">
    <source>
        <dbReference type="Proteomes" id="UP000483820"/>
    </source>
</evidence>
<dbReference type="AlphaFoldDB" id="A0A6A5GV01"/>
<evidence type="ECO:0008006" key="3">
    <source>
        <dbReference type="Google" id="ProtNLM"/>
    </source>
</evidence>
<name>A0A6A5GV01_CAERE</name>
<dbReference type="Proteomes" id="UP000483820">
    <property type="component" value="Chromosome IV"/>
</dbReference>
<protein>
    <recommendedName>
        <fullName evidence="3">DUF19 domain-containing protein</fullName>
    </recommendedName>
</protein>
<reference evidence="1 2" key="1">
    <citation type="submission" date="2019-12" db="EMBL/GenBank/DDBJ databases">
        <title>Chromosome-level assembly of the Caenorhabditis remanei genome.</title>
        <authorList>
            <person name="Teterina A.A."/>
            <person name="Willis J.H."/>
            <person name="Phillips P.C."/>
        </authorList>
    </citation>
    <scope>NUCLEOTIDE SEQUENCE [LARGE SCALE GENOMIC DNA]</scope>
    <source>
        <strain evidence="1 2">PX506</strain>
        <tissue evidence="1">Whole organism</tissue>
    </source>
</reference>
<gene>
    <name evidence="1" type="ORF">GCK72_014894</name>
</gene>
<sequence length="100" mass="11800">MIFLLISTTFTQEQVTFWFDMDLKGNDFQDGMTAFESIRRVRECLDKIDKPEFRRTCDGKFGKDKDKCVEKFTKKMMPTINECIGRSHPKTIPVPLREEL</sequence>